<comment type="caution">
    <text evidence="6">Lacks conserved residue(s) required for the propagation of feature annotation.</text>
</comment>
<feature type="region of interest" description="Disordered" evidence="7">
    <location>
        <begin position="659"/>
        <end position="910"/>
    </location>
</feature>
<feature type="compositionally biased region" description="Basic and acidic residues" evidence="7">
    <location>
        <begin position="883"/>
        <end position="900"/>
    </location>
</feature>
<dbReference type="InterPro" id="IPR002641">
    <property type="entry name" value="PNPLA_dom"/>
</dbReference>
<feature type="compositionally biased region" description="Polar residues" evidence="7">
    <location>
        <begin position="711"/>
        <end position="729"/>
    </location>
</feature>
<comment type="caution">
    <text evidence="10">The sequence shown here is derived from an EMBL/GenBank/DDBJ whole genome shotgun (WGS) entry which is preliminary data.</text>
</comment>
<gene>
    <name evidence="10" type="ORF">PDIGIT_LOCUS8980</name>
</gene>
<feature type="compositionally biased region" description="Gly residues" evidence="7">
    <location>
        <begin position="901"/>
        <end position="910"/>
    </location>
</feature>
<feature type="compositionally biased region" description="Acidic residues" evidence="7">
    <location>
        <begin position="864"/>
        <end position="880"/>
    </location>
</feature>
<dbReference type="InterPro" id="IPR021771">
    <property type="entry name" value="Triacylglycerol_lipase_N"/>
</dbReference>
<feature type="compositionally biased region" description="Low complexity" evidence="7">
    <location>
        <begin position="669"/>
        <end position="690"/>
    </location>
</feature>
<dbReference type="EMBL" id="CAOQHR010000006">
    <property type="protein sequence ID" value="CAI6335892.1"/>
    <property type="molecule type" value="Genomic_DNA"/>
</dbReference>
<evidence type="ECO:0000313" key="10">
    <source>
        <dbReference type="EMBL" id="CAI6335892.1"/>
    </source>
</evidence>
<dbReference type="Pfam" id="PF11815">
    <property type="entry name" value="DUF3336"/>
    <property type="match status" value="1"/>
</dbReference>
<feature type="transmembrane region" description="Helical" evidence="8">
    <location>
        <begin position="101"/>
        <end position="127"/>
    </location>
</feature>
<dbReference type="SUPFAM" id="SSF52151">
    <property type="entry name" value="FabD/lysophospholipase-like"/>
    <property type="match status" value="1"/>
</dbReference>
<dbReference type="PROSITE" id="PS51635">
    <property type="entry name" value="PNPLA"/>
    <property type="match status" value="1"/>
</dbReference>
<evidence type="ECO:0000259" key="9">
    <source>
        <dbReference type="PROSITE" id="PS51635"/>
    </source>
</evidence>
<feature type="active site" description="Proton acceptor" evidence="6">
    <location>
        <position position="473"/>
    </location>
</feature>
<dbReference type="Proteomes" id="UP001152607">
    <property type="component" value="Unassembled WGS sequence"/>
</dbReference>
<evidence type="ECO:0000256" key="5">
    <source>
        <dbReference type="ARBA" id="ARBA00023098"/>
    </source>
</evidence>
<comment type="function">
    <text evidence="1">Probable lipid hydrolase.</text>
</comment>
<feature type="short sequence motif" description="GXSXG" evidence="6">
    <location>
        <begin position="326"/>
        <end position="330"/>
    </location>
</feature>
<dbReference type="CDD" id="cd07232">
    <property type="entry name" value="Pat_PLPL"/>
    <property type="match status" value="1"/>
</dbReference>
<feature type="domain" description="PNPLA" evidence="9">
    <location>
        <begin position="295"/>
        <end position="486"/>
    </location>
</feature>
<feature type="region of interest" description="Disordered" evidence="7">
    <location>
        <begin position="1"/>
        <end position="22"/>
    </location>
</feature>
<dbReference type="GO" id="GO:0016042">
    <property type="term" value="P:lipid catabolic process"/>
    <property type="evidence" value="ECO:0007669"/>
    <property type="project" value="UniProtKB-UniRule"/>
</dbReference>
<evidence type="ECO:0000256" key="2">
    <source>
        <dbReference type="ARBA" id="ARBA00006104"/>
    </source>
</evidence>
<reference evidence="10" key="1">
    <citation type="submission" date="2023-01" db="EMBL/GenBank/DDBJ databases">
        <authorList>
            <person name="Van Ghelder C."/>
            <person name="Rancurel C."/>
        </authorList>
    </citation>
    <scope>NUCLEOTIDE SEQUENCE</scope>
    <source>
        <strain evidence="10">CNCM I-4278</strain>
    </source>
</reference>
<name>A0A9W4UJ08_9PLEO</name>
<keyword evidence="8" id="KW-0812">Transmembrane</keyword>
<dbReference type="OrthoDB" id="15478at2759"/>
<dbReference type="InterPro" id="IPR050301">
    <property type="entry name" value="NTE"/>
</dbReference>
<keyword evidence="8" id="KW-0472">Membrane</keyword>
<protein>
    <recommendedName>
        <fullName evidence="9">PNPLA domain-containing protein</fullName>
    </recommendedName>
</protein>
<keyword evidence="11" id="KW-1185">Reference proteome</keyword>
<dbReference type="Gene3D" id="3.40.1090.10">
    <property type="entry name" value="Cytosolic phospholipase A2 catalytic domain"/>
    <property type="match status" value="2"/>
</dbReference>
<evidence type="ECO:0000256" key="7">
    <source>
        <dbReference type="SAM" id="MobiDB-lite"/>
    </source>
</evidence>
<evidence type="ECO:0000256" key="1">
    <source>
        <dbReference type="ARBA" id="ARBA00002682"/>
    </source>
</evidence>
<proteinExistence type="inferred from homology"/>
<organism evidence="10 11">
    <name type="scientific">Periconia digitata</name>
    <dbReference type="NCBI Taxonomy" id="1303443"/>
    <lineage>
        <taxon>Eukaryota</taxon>
        <taxon>Fungi</taxon>
        <taxon>Dikarya</taxon>
        <taxon>Ascomycota</taxon>
        <taxon>Pezizomycotina</taxon>
        <taxon>Dothideomycetes</taxon>
        <taxon>Pleosporomycetidae</taxon>
        <taxon>Pleosporales</taxon>
        <taxon>Massarineae</taxon>
        <taxon>Periconiaceae</taxon>
        <taxon>Periconia</taxon>
    </lineage>
</organism>
<dbReference type="AlphaFoldDB" id="A0A9W4UJ08"/>
<dbReference type="Pfam" id="PF01734">
    <property type="entry name" value="Patatin"/>
    <property type="match status" value="1"/>
</dbReference>
<keyword evidence="4 6" id="KW-0442">Lipid degradation</keyword>
<sequence length="910" mass="101958">MADIKKETDGPTPYSPAGFDFDQLPDAHNDFYNEADFVEFTKALQAPENSPSAEDITLPQPEPRRFITALNDWRPIHQRVRRRRKHGKPPRRGKDETREGFFYGVLKWPFLLGVFAWLFVLSIGYILTRFYVYTYEHWVTWRGRRQRLRAQLQAARTYEEWIQGAKELDTYLHNDEWKENPDYAYYDNKSVRRVHHQMAKLRQQAESQENGPVGEHRAVEDLRAIVEACIKNNFVGFENPRLYSETYYGTKDLVQDFVDEAEKSLSFLLQTTQLDQETKKALFKHLGSNFGRTALCLSGGATFAYYHFGVAKALLDANLLPEVITGTSGGALVAALLGTRTDEELKKLLVPALANRITACHDSTWTWFNRWRQTGARFDSVDWAQRASWFTRGSMTFKEAYQRTGRILNVSCVPSDPHSPTILANYITSPDCVIWSAVLASAAVPGILNPVVMMKKNKDGTLSPYSFGHKWKDGSLRTDIPLKALNLHFNVRFSIVSQVNPHISIFFFSSRGSVGRPVTHRRGRGWRGGFIGSAAEQTIKLDLNKWLKVLRHLELLPRPLGQDWSEIWLQRFSGTITIWPKSILSDFYYILADPTPERLARMIHVGQQSTFPKLKFIANRAKLEHVIQQGRRQLRPRGTQDGGLVTTFSEDDLRSLLQRTKGGALETNPSYPLSGSESSSSAGPSRPGSPVNRPLGFTFTSKSKGVPPRVATSSIKSKQTAPDSPSLSHRLSGWWSSLGPKQQSGSSNPPQPSLEPSTLRSPPPASPYLSSNRPSSMIELRSSSNQQGPSPSLYQLHQRRVGGGGGGNFMSELRRQSRVFVDDDSDDADNSGLLADYGDAGKRYDTSSAAQSGRKRQHAHNGDDEGGFVGDDEDEGEAPAENESYRDSRREKSRGKKDGGGGDVGLGLGR</sequence>
<dbReference type="GO" id="GO:0006641">
    <property type="term" value="P:triglyceride metabolic process"/>
    <property type="evidence" value="ECO:0007669"/>
    <property type="project" value="UniProtKB-ARBA"/>
</dbReference>
<keyword evidence="3 6" id="KW-0378">Hydrolase</keyword>
<dbReference type="InterPro" id="IPR016035">
    <property type="entry name" value="Acyl_Trfase/lysoPLipase"/>
</dbReference>
<dbReference type="PANTHER" id="PTHR14226:SF66">
    <property type="entry name" value="TRIACYLGLYCEROL LIPASE PTL2"/>
    <property type="match status" value="1"/>
</dbReference>
<evidence type="ECO:0000256" key="8">
    <source>
        <dbReference type="SAM" id="Phobius"/>
    </source>
</evidence>
<dbReference type="GO" id="GO:0004806">
    <property type="term" value="F:triacylglycerol lipase activity"/>
    <property type="evidence" value="ECO:0007669"/>
    <property type="project" value="InterPro"/>
</dbReference>
<accession>A0A9W4UJ08</accession>
<evidence type="ECO:0000313" key="11">
    <source>
        <dbReference type="Proteomes" id="UP001152607"/>
    </source>
</evidence>
<evidence type="ECO:0000256" key="4">
    <source>
        <dbReference type="ARBA" id="ARBA00022963"/>
    </source>
</evidence>
<feature type="active site" description="Nucleophile" evidence="6">
    <location>
        <position position="328"/>
    </location>
</feature>
<keyword evidence="8" id="KW-1133">Transmembrane helix</keyword>
<keyword evidence="5 6" id="KW-0443">Lipid metabolism</keyword>
<feature type="compositionally biased region" description="Polar residues" evidence="7">
    <location>
        <begin position="768"/>
        <end position="795"/>
    </location>
</feature>
<dbReference type="PANTHER" id="PTHR14226">
    <property type="entry name" value="NEUROPATHY TARGET ESTERASE/SWISS CHEESE D.MELANOGASTER"/>
    <property type="match status" value="1"/>
</dbReference>
<comment type="similarity">
    <text evidence="2">Belongs to the PLPL family.</text>
</comment>
<evidence type="ECO:0000256" key="3">
    <source>
        <dbReference type="ARBA" id="ARBA00022801"/>
    </source>
</evidence>
<evidence type="ECO:0000256" key="6">
    <source>
        <dbReference type="PROSITE-ProRule" id="PRU01161"/>
    </source>
</evidence>